<evidence type="ECO:0000256" key="1">
    <source>
        <dbReference type="SAM" id="Phobius"/>
    </source>
</evidence>
<dbReference type="AlphaFoldDB" id="A0A5D3WLZ5"/>
<dbReference type="Proteomes" id="UP000324159">
    <property type="component" value="Unassembled WGS sequence"/>
</dbReference>
<gene>
    <name evidence="3" type="ORF">EDC39_104171</name>
</gene>
<dbReference type="PANTHER" id="PTHR35894">
    <property type="entry name" value="GENERAL SECRETION PATHWAY PROTEIN A-RELATED"/>
    <property type="match status" value="1"/>
</dbReference>
<dbReference type="OrthoDB" id="9779230at2"/>
<protein>
    <submittedName>
        <fullName evidence="3">MSHA biogenesis protein MshM</fullName>
    </submittedName>
</protein>
<feature type="domain" description="ORC1/DEAH AAA+ ATPase" evidence="2">
    <location>
        <begin position="41"/>
        <end position="172"/>
    </location>
</feature>
<evidence type="ECO:0000313" key="4">
    <source>
        <dbReference type="Proteomes" id="UP000324159"/>
    </source>
</evidence>
<dbReference type="SUPFAM" id="SSF52540">
    <property type="entry name" value="P-loop containing nucleoside triphosphate hydrolases"/>
    <property type="match status" value="1"/>
</dbReference>
<organism evidence="3 4">
    <name type="scientific">Geothermobacter ehrlichii</name>
    <dbReference type="NCBI Taxonomy" id="213224"/>
    <lineage>
        <taxon>Bacteria</taxon>
        <taxon>Pseudomonadati</taxon>
        <taxon>Thermodesulfobacteriota</taxon>
        <taxon>Desulfuromonadia</taxon>
        <taxon>Desulfuromonadales</taxon>
        <taxon>Geothermobacteraceae</taxon>
        <taxon>Geothermobacter</taxon>
    </lineage>
</organism>
<dbReference type="Pfam" id="PF13401">
    <property type="entry name" value="AAA_22"/>
    <property type="match status" value="1"/>
</dbReference>
<dbReference type="InterPro" id="IPR027417">
    <property type="entry name" value="P-loop_NTPase"/>
</dbReference>
<feature type="transmembrane region" description="Helical" evidence="1">
    <location>
        <begin position="282"/>
        <end position="301"/>
    </location>
</feature>
<keyword evidence="1" id="KW-1133">Transmembrane helix</keyword>
<dbReference type="InterPro" id="IPR052026">
    <property type="entry name" value="ExeA_AAA_ATPase_DNA-bind"/>
</dbReference>
<keyword evidence="1" id="KW-0472">Membrane</keyword>
<name>A0A5D3WLZ5_9BACT</name>
<dbReference type="PANTHER" id="PTHR35894:SF7">
    <property type="entry name" value="GENERAL SECRETION PATHWAY PROTEIN A-RELATED"/>
    <property type="match status" value="1"/>
</dbReference>
<proteinExistence type="predicted"/>
<comment type="caution">
    <text evidence="3">The sequence shown here is derived from an EMBL/GenBank/DDBJ whole genome shotgun (WGS) entry which is preliminary data.</text>
</comment>
<reference evidence="3 4" key="1">
    <citation type="submission" date="2019-07" db="EMBL/GenBank/DDBJ databases">
        <title>Genomic Encyclopedia of Type Strains, Phase IV (KMG-IV): sequencing the most valuable type-strain genomes for metagenomic binning, comparative biology and taxonomic classification.</title>
        <authorList>
            <person name="Goeker M."/>
        </authorList>
    </citation>
    <scope>NUCLEOTIDE SEQUENCE [LARGE SCALE GENOMIC DNA]</scope>
    <source>
        <strain evidence="3 4">SS015</strain>
    </source>
</reference>
<dbReference type="InterPro" id="IPR049945">
    <property type="entry name" value="AAA_22"/>
</dbReference>
<accession>A0A5D3WLZ5</accession>
<keyword evidence="1" id="KW-0812">Transmembrane</keyword>
<dbReference type="EMBL" id="VNIB01000004">
    <property type="protein sequence ID" value="TYO99047.1"/>
    <property type="molecule type" value="Genomic_DNA"/>
</dbReference>
<evidence type="ECO:0000313" key="3">
    <source>
        <dbReference type="EMBL" id="TYO99047.1"/>
    </source>
</evidence>
<sequence length="305" mass="33883">MYLSHFGLNQTPFSLTPDLDFYFSCPGHRQALNVLQLAIEEGEGFIKITGEVGTGKTLLCRKLLDLLQPSHQAAYLPNPLLGPLELHRAIAEEIGAGPLGGTESLHELQRLILARCLELGEQGKRVVVCLDEAQAMSDVSLEALRLLSNLETEKRKLLQIVLFAQPELDVRLEQPHLRQLRQRIGFAHHLVPLDRQGVCDYIAHRVQIAGRKLGPLFTPAACRLIARASRGVPRLVNILCHKALLTAYAQGDPRVERRHAVAAARDTAEVQAPFSWRDRPTLLWGIGVVTLVELALVTWLLKGGW</sequence>
<dbReference type="Gene3D" id="3.40.50.300">
    <property type="entry name" value="P-loop containing nucleotide triphosphate hydrolases"/>
    <property type="match status" value="1"/>
</dbReference>
<keyword evidence="4" id="KW-1185">Reference proteome</keyword>
<evidence type="ECO:0000259" key="2">
    <source>
        <dbReference type="Pfam" id="PF13401"/>
    </source>
</evidence>
<dbReference type="GO" id="GO:0016887">
    <property type="term" value="F:ATP hydrolysis activity"/>
    <property type="evidence" value="ECO:0007669"/>
    <property type="project" value="InterPro"/>
</dbReference>
<dbReference type="RefSeq" id="WP_148895513.1">
    <property type="nucleotide sequence ID" value="NZ_VNIB01000004.1"/>
</dbReference>